<comment type="caution">
    <text evidence="1">The sequence shown here is derived from an EMBL/GenBank/DDBJ whole genome shotgun (WGS) entry which is preliminary data.</text>
</comment>
<name>A0A0F9KF06_9ZZZZ</name>
<dbReference type="AlphaFoldDB" id="A0A0F9KF06"/>
<reference evidence="1" key="1">
    <citation type="journal article" date="2015" name="Nature">
        <title>Complex archaea that bridge the gap between prokaryotes and eukaryotes.</title>
        <authorList>
            <person name="Spang A."/>
            <person name="Saw J.H."/>
            <person name="Jorgensen S.L."/>
            <person name="Zaremba-Niedzwiedzka K."/>
            <person name="Martijn J."/>
            <person name="Lind A.E."/>
            <person name="van Eijk R."/>
            <person name="Schleper C."/>
            <person name="Guy L."/>
            <person name="Ettema T.J."/>
        </authorList>
    </citation>
    <scope>NUCLEOTIDE SEQUENCE</scope>
</reference>
<organism evidence="1">
    <name type="scientific">marine sediment metagenome</name>
    <dbReference type="NCBI Taxonomy" id="412755"/>
    <lineage>
        <taxon>unclassified sequences</taxon>
        <taxon>metagenomes</taxon>
        <taxon>ecological metagenomes</taxon>
    </lineage>
</organism>
<dbReference type="EMBL" id="LAZR01009327">
    <property type="protein sequence ID" value="KKM73266.1"/>
    <property type="molecule type" value="Genomic_DNA"/>
</dbReference>
<protein>
    <submittedName>
        <fullName evidence="1">Uncharacterized protein</fullName>
    </submittedName>
</protein>
<evidence type="ECO:0000313" key="1">
    <source>
        <dbReference type="EMBL" id="KKM73266.1"/>
    </source>
</evidence>
<proteinExistence type="predicted"/>
<gene>
    <name evidence="1" type="ORF">LCGC14_1412160</name>
</gene>
<accession>A0A0F9KF06</accession>
<sequence length="89" mass="9861">MTLNGECIMKWTEDDIKDRIAEIEKDSRYLIGLISPASYQINAPLAFVQMAFESEIQTLRKVLGGHYTTLTEKTKLGEINLGIGGTVNG</sequence>